<dbReference type="AlphaFoldDB" id="A0A7Y4L900"/>
<comment type="caution">
    <text evidence="1">The sequence shown here is derived from an EMBL/GenBank/DDBJ whole genome shotgun (WGS) entry which is preliminary data.</text>
</comment>
<reference evidence="1 2" key="1">
    <citation type="submission" date="2020-05" db="EMBL/GenBank/DDBJ databases">
        <authorList>
            <person name="Niu N."/>
        </authorList>
    </citation>
    <scope>NUCLEOTIDE SEQUENCE [LARGE SCALE GENOMIC DNA]</scope>
    <source>
        <strain evidence="1 2">LMG10982</strain>
    </source>
</reference>
<gene>
    <name evidence="1" type="ORF">HKX40_03465</name>
</gene>
<organism evidence="1 2">
    <name type="scientific">Pelistega europaea</name>
    <dbReference type="NCBI Taxonomy" id="106147"/>
    <lineage>
        <taxon>Bacteria</taxon>
        <taxon>Pseudomonadati</taxon>
        <taxon>Pseudomonadota</taxon>
        <taxon>Betaproteobacteria</taxon>
        <taxon>Burkholderiales</taxon>
        <taxon>Alcaligenaceae</taxon>
        <taxon>Pelistega</taxon>
    </lineage>
</organism>
<keyword evidence="2" id="KW-1185">Reference proteome</keyword>
<dbReference type="EMBL" id="JABGBO010000003">
    <property type="protein sequence ID" value="NOL49204.1"/>
    <property type="molecule type" value="Genomic_DNA"/>
</dbReference>
<dbReference type="Proteomes" id="UP000541421">
    <property type="component" value="Unassembled WGS sequence"/>
</dbReference>
<accession>A0A7Y4L900</accession>
<evidence type="ECO:0000313" key="2">
    <source>
        <dbReference type="Proteomes" id="UP000541421"/>
    </source>
</evidence>
<name>A0A7Y4L900_9BURK</name>
<evidence type="ECO:0000313" key="1">
    <source>
        <dbReference type="EMBL" id="NOL49204.1"/>
    </source>
</evidence>
<proteinExistence type="predicted"/>
<sequence>MRFWFNRKSHEERFHQFFGKSVSKPNEYAPYVIVNDNGSVRPNFDNQEVLENFREILQKAKALRKKLTAHNPT</sequence>
<dbReference type="RefSeq" id="WP_171588176.1">
    <property type="nucleotide sequence ID" value="NZ_JABGBO010000003.1"/>
</dbReference>
<protein>
    <submittedName>
        <fullName evidence="1">Uncharacterized protein</fullName>
    </submittedName>
</protein>